<evidence type="ECO:0000313" key="2">
    <source>
        <dbReference type="Proteomes" id="UP001595528"/>
    </source>
</evidence>
<dbReference type="InterPro" id="IPR012349">
    <property type="entry name" value="Split_barrel_FMN-bd"/>
</dbReference>
<dbReference type="InterPro" id="IPR007396">
    <property type="entry name" value="TR_PAI2-type"/>
</dbReference>
<dbReference type="Proteomes" id="UP001595528">
    <property type="component" value="Unassembled WGS sequence"/>
</dbReference>
<dbReference type="PIRSF" id="PIRSF010372">
    <property type="entry name" value="PaiB"/>
    <property type="match status" value="1"/>
</dbReference>
<protein>
    <submittedName>
        <fullName evidence="1">FMN-binding negative transcriptional regulator</fullName>
    </submittedName>
</protein>
<reference evidence="2" key="1">
    <citation type="journal article" date="2019" name="Int. J. Syst. Evol. Microbiol.">
        <title>The Global Catalogue of Microorganisms (GCM) 10K type strain sequencing project: providing services to taxonomists for standard genome sequencing and annotation.</title>
        <authorList>
            <consortium name="The Broad Institute Genomics Platform"/>
            <consortium name="The Broad Institute Genome Sequencing Center for Infectious Disease"/>
            <person name="Wu L."/>
            <person name="Ma J."/>
        </authorList>
    </citation>
    <scope>NUCLEOTIDE SEQUENCE [LARGE SCALE GENOMIC DNA]</scope>
    <source>
        <strain evidence="2">KCTC 42964</strain>
    </source>
</reference>
<dbReference type="Gene3D" id="2.30.110.10">
    <property type="entry name" value="Electron Transport, Fmn-binding Protein, Chain A"/>
    <property type="match status" value="1"/>
</dbReference>
<dbReference type="PANTHER" id="PTHR35802:SF1">
    <property type="entry name" value="PROTEASE SYNTHASE AND SPORULATION PROTEIN PAI 2"/>
    <property type="match status" value="1"/>
</dbReference>
<name>A0ABV7L3Z3_9PROT</name>
<dbReference type="RefSeq" id="WP_379903409.1">
    <property type="nucleotide sequence ID" value="NZ_JBHRTR010000031.1"/>
</dbReference>
<dbReference type="EMBL" id="JBHRTR010000031">
    <property type="protein sequence ID" value="MFC3229325.1"/>
    <property type="molecule type" value="Genomic_DNA"/>
</dbReference>
<comment type="caution">
    <text evidence="1">The sequence shown here is derived from an EMBL/GenBank/DDBJ whole genome shotgun (WGS) entry which is preliminary data.</text>
</comment>
<dbReference type="Pfam" id="PF04299">
    <property type="entry name" value="FMN_bind_2"/>
    <property type="match status" value="1"/>
</dbReference>
<accession>A0ABV7L3Z3</accession>
<dbReference type="PANTHER" id="PTHR35802">
    <property type="entry name" value="PROTEASE SYNTHASE AND SPORULATION PROTEIN PAI 2"/>
    <property type="match status" value="1"/>
</dbReference>
<organism evidence="1 2">
    <name type="scientific">Marinibaculum pumilum</name>
    <dbReference type="NCBI Taxonomy" id="1766165"/>
    <lineage>
        <taxon>Bacteria</taxon>
        <taxon>Pseudomonadati</taxon>
        <taxon>Pseudomonadota</taxon>
        <taxon>Alphaproteobacteria</taxon>
        <taxon>Rhodospirillales</taxon>
        <taxon>Rhodospirillaceae</taxon>
        <taxon>Marinibaculum</taxon>
    </lineage>
</organism>
<sequence>MSYPPAKFAGADREAALQIAAATRFATLAAVHDGDLLTVHLPLTLVAQGGDGTAVLVGHLLRNNPLFLAMQAGPVAARAMFVPANGYVSPSVYAEKPVSGKVVPTWNYVAAHLDGTADLVAETDLRRILEIQAADYEGATGGDWAVADAPADFVDGLARAIAGFRFAATGYLAIRKLSQNRGEVDRAAVTDWLGRTRPDSGDISWWMAEARQG</sequence>
<dbReference type="SUPFAM" id="SSF50475">
    <property type="entry name" value="FMN-binding split barrel"/>
    <property type="match status" value="1"/>
</dbReference>
<keyword evidence="2" id="KW-1185">Reference proteome</keyword>
<evidence type="ECO:0000313" key="1">
    <source>
        <dbReference type="EMBL" id="MFC3229325.1"/>
    </source>
</evidence>
<gene>
    <name evidence="1" type="ORF">ACFOGJ_18910</name>
</gene>
<proteinExistence type="predicted"/>